<evidence type="ECO:0000313" key="1">
    <source>
        <dbReference type="EMBL" id="ESA12855.1"/>
    </source>
</evidence>
<name>U9TXL9_RHIID</name>
<gene>
    <name evidence="1" type="ORF">GLOINDRAFT_26670</name>
</gene>
<reference evidence="1" key="1">
    <citation type="submission" date="2013-07" db="EMBL/GenBank/DDBJ databases">
        <title>The genome of an arbuscular mycorrhizal fungus provides insights into the evolution of the oldest plant symbiosis.</title>
        <authorList>
            <consortium name="DOE Joint Genome Institute"/>
            <person name="Tisserant E."/>
            <person name="Malbreil M."/>
            <person name="Kuo A."/>
            <person name="Kohler A."/>
            <person name="Symeonidi A."/>
            <person name="Balestrini R."/>
            <person name="Charron P."/>
            <person name="Duensing N."/>
            <person name="Frei-dit-Frey N."/>
            <person name="Gianinazzi-Pearson V."/>
            <person name="Gilbert B."/>
            <person name="Handa Y."/>
            <person name="Hijri M."/>
            <person name="Kaul R."/>
            <person name="Kawaguchi M."/>
            <person name="Krajinski F."/>
            <person name="Lammers P."/>
            <person name="Lapierre D."/>
            <person name="Masclaux F.G."/>
            <person name="Murat C."/>
            <person name="Morin E."/>
            <person name="Ndikumana S."/>
            <person name="Pagni M."/>
            <person name="Petitpierre D."/>
            <person name="Requena N."/>
            <person name="Rosikiewicz P."/>
            <person name="Riley R."/>
            <person name="Saito K."/>
            <person name="San Clemente H."/>
            <person name="Shapiro H."/>
            <person name="van Tuinen D."/>
            <person name="Becard G."/>
            <person name="Bonfante P."/>
            <person name="Paszkowski U."/>
            <person name="Shachar-Hill Y."/>
            <person name="Young J.P."/>
            <person name="Sanders I.R."/>
            <person name="Henrissat B."/>
            <person name="Rensing S.A."/>
            <person name="Grigoriev I.V."/>
            <person name="Corradi N."/>
            <person name="Roux C."/>
            <person name="Martin F."/>
        </authorList>
    </citation>
    <scope>NUCLEOTIDE SEQUENCE</scope>
    <source>
        <strain evidence="1">DAOM 197198</strain>
    </source>
</reference>
<dbReference type="HOGENOM" id="CLU_2575069_0_0_1"/>
<accession>U9TXL9</accession>
<organism evidence="1">
    <name type="scientific">Rhizophagus irregularis (strain DAOM 181602 / DAOM 197198 / MUCL 43194)</name>
    <name type="common">Arbuscular mycorrhizal fungus</name>
    <name type="synonym">Glomus intraradices</name>
    <dbReference type="NCBI Taxonomy" id="747089"/>
    <lineage>
        <taxon>Eukaryota</taxon>
        <taxon>Fungi</taxon>
        <taxon>Fungi incertae sedis</taxon>
        <taxon>Mucoromycota</taxon>
        <taxon>Glomeromycotina</taxon>
        <taxon>Glomeromycetes</taxon>
        <taxon>Glomerales</taxon>
        <taxon>Glomeraceae</taxon>
        <taxon>Rhizophagus</taxon>
    </lineage>
</organism>
<protein>
    <submittedName>
        <fullName evidence="1">Uncharacterized protein</fullName>
    </submittedName>
</protein>
<proteinExistence type="predicted"/>
<sequence length="81" mass="9038">MLVGKDTYKEFKNAFCQVPEVKRSVIPVDEGSAIDDTIQEPTLVSKLLEISDDDDLSEEESQVNESAVNIGREISDYIAIF</sequence>
<dbReference type="AlphaFoldDB" id="U9TXL9"/>
<dbReference type="EMBL" id="KI284478">
    <property type="protein sequence ID" value="ESA12855.1"/>
    <property type="molecule type" value="Genomic_DNA"/>
</dbReference>